<evidence type="ECO:0000313" key="4">
    <source>
        <dbReference type="Proteomes" id="UP000027153"/>
    </source>
</evidence>
<evidence type="ECO:0000259" key="2">
    <source>
        <dbReference type="Pfam" id="PF01970"/>
    </source>
</evidence>
<keyword evidence="4" id="KW-1185">Reference proteome</keyword>
<feature type="transmembrane region" description="Helical" evidence="1">
    <location>
        <begin position="106"/>
        <end position="130"/>
    </location>
</feature>
<dbReference type="Pfam" id="PF01970">
    <property type="entry name" value="TctA"/>
    <property type="match status" value="1"/>
</dbReference>
<feature type="transmembrane region" description="Helical" evidence="1">
    <location>
        <begin position="35"/>
        <end position="60"/>
    </location>
</feature>
<evidence type="ECO:0000313" key="3">
    <source>
        <dbReference type="EMBL" id="KCZ70338.1"/>
    </source>
</evidence>
<comment type="caution">
    <text evidence="3">The sequence shown here is derived from an EMBL/GenBank/DDBJ whole genome shotgun (WGS) entry which is preliminary data.</text>
</comment>
<feature type="transmembrane region" description="Helical" evidence="1">
    <location>
        <begin position="334"/>
        <end position="360"/>
    </location>
</feature>
<protein>
    <submittedName>
        <fullName evidence="3">Putative membrane protein</fullName>
    </submittedName>
</protein>
<feature type="transmembrane region" description="Helical" evidence="1">
    <location>
        <begin position="136"/>
        <end position="153"/>
    </location>
</feature>
<feature type="transmembrane region" description="Helical" evidence="1">
    <location>
        <begin position="207"/>
        <end position="226"/>
    </location>
</feature>
<reference evidence="3 4" key="1">
    <citation type="journal article" date="2013" name="Nature">
        <title>Anaerobic oxidation of methane coupled to nitrate reduction in a novel archaeal lineage.</title>
        <authorList>
            <person name="Haroon M.F."/>
            <person name="Hu S."/>
            <person name="Shi Y."/>
            <person name="Imelfort M."/>
            <person name="Keller J."/>
            <person name="Hugenholtz P."/>
            <person name="Yuan Z."/>
            <person name="Tyson G.W."/>
        </authorList>
    </citation>
    <scope>NUCLEOTIDE SEQUENCE [LARGE SCALE GENOMIC DNA]</scope>
    <source>
        <strain evidence="3 4">ANME-2d</strain>
    </source>
</reference>
<dbReference type="OrthoDB" id="53365at2157"/>
<feature type="transmembrane region" description="Helical" evidence="1">
    <location>
        <begin position="7"/>
        <end position="29"/>
    </location>
</feature>
<keyword evidence="1" id="KW-1133">Transmembrane helix</keyword>
<feature type="transmembrane region" description="Helical" evidence="1">
    <location>
        <begin position="418"/>
        <end position="434"/>
    </location>
</feature>
<keyword evidence="1" id="KW-0812">Transmembrane</keyword>
<dbReference type="PANTHER" id="PTHR42204:SF1">
    <property type="entry name" value="INTEGRAL MEMBRANE PROTEIN"/>
    <property type="match status" value="1"/>
</dbReference>
<feature type="transmembrane region" description="Helical" evidence="1">
    <location>
        <begin position="380"/>
        <end position="406"/>
    </location>
</feature>
<name>A0A062V129_9EURY</name>
<proteinExistence type="predicted"/>
<dbReference type="InterPro" id="IPR002823">
    <property type="entry name" value="DUF112_TM"/>
</dbReference>
<feature type="transmembrane region" description="Helical" evidence="1">
    <location>
        <begin position="173"/>
        <end position="192"/>
    </location>
</feature>
<evidence type="ECO:0000256" key="1">
    <source>
        <dbReference type="SAM" id="Phobius"/>
    </source>
</evidence>
<dbReference type="PATRIC" id="fig|1392998.3.peg.3445"/>
<organism evidence="3 4">
    <name type="scientific">Candidatus Methanoperedens nitratireducens</name>
    <dbReference type="NCBI Taxonomy" id="1392998"/>
    <lineage>
        <taxon>Archaea</taxon>
        <taxon>Methanobacteriati</taxon>
        <taxon>Methanobacteriota</taxon>
        <taxon>Stenosarchaea group</taxon>
        <taxon>Methanomicrobia</taxon>
        <taxon>Methanosarcinales</taxon>
        <taxon>ANME-2 cluster</taxon>
        <taxon>Candidatus Methanoperedentaceae</taxon>
        <taxon>Candidatus Methanoperedens</taxon>
    </lineage>
</organism>
<accession>A0A062V129</accession>
<feature type="domain" description="DUF112" evidence="2">
    <location>
        <begin position="10"/>
        <end position="421"/>
    </location>
</feature>
<feature type="transmembrane region" description="Helical" evidence="1">
    <location>
        <begin position="247"/>
        <end position="280"/>
    </location>
</feature>
<dbReference type="EMBL" id="JMIY01000009">
    <property type="protein sequence ID" value="KCZ70338.1"/>
    <property type="molecule type" value="Genomic_DNA"/>
</dbReference>
<keyword evidence="1" id="KW-0472">Membrane</keyword>
<sequence>MIEVSITLLIFSMLFGFILGIISGLTPGIHVNNFALILVALSPLFLEMGFAPFYIAVIILSNSITHTFINIIPSVFLGAPEADTALSVLPGHALLMEGRGAEAVRLSAIGSAGAVVIALIMAAPLGLFFLNIYDTIYTYIGWILILIVVLMIATEKGEVIQGQGSLVHLKFKAYAIILFTISGLLGVFAFDYEGRMSPLVRFGEPSILLPLLSGLFGASMLLLSLMTRSEVPVQQESCGFALSQKRIVRGMVTGSAAGSLVAWLPGVSSGVGTVIARLLVREEKDGDSPREFIIALSGTNTANAIFNLVALYIIDRTRSGAMVAIDRLININEWGFSTVILLLIIILFISIISYYATIFLGDRIAGFLSRIDYSKLCTAVLIGLTLMVTIFTGLFGFMIFLISTPIGMISSFAKIRKTHAMGVILLPVIIYFFWGNR</sequence>
<gene>
    <name evidence="3" type="ORF">ANME2D_03454</name>
</gene>
<dbReference type="Proteomes" id="UP000027153">
    <property type="component" value="Unassembled WGS sequence"/>
</dbReference>
<dbReference type="AlphaFoldDB" id="A0A062V129"/>
<dbReference type="RefSeq" id="WP_048094077.1">
    <property type="nucleotide sequence ID" value="NZ_JMIY01000009.1"/>
</dbReference>
<feature type="transmembrane region" description="Helical" evidence="1">
    <location>
        <begin position="292"/>
        <end position="314"/>
    </location>
</feature>
<dbReference type="PANTHER" id="PTHR42204">
    <property type="entry name" value="INTEGRAL MEMBRANE PROTEIN"/>
    <property type="match status" value="1"/>
</dbReference>